<sequence>MPSRTRGISWINDGAPGGKDSLSLLFEWLKSGNNYARWQSGDDKISLYRDLLAVFMSHGITHRKRCEASLRISCFQMSYNDGRRFLAATGVEVADDPLVKGT</sequence>
<keyword evidence="2" id="KW-1185">Reference proteome</keyword>
<dbReference type="OrthoDB" id="2157595at2759"/>
<name>A0A5B0MXX0_PUCGR</name>
<protein>
    <submittedName>
        <fullName evidence="1">Uncharacterized protein</fullName>
    </submittedName>
</protein>
<organism evidence="1 2">
    <name type="scientific">Puccinia graminis f. sp. tritici</name>
    <dbReference type="NCBI Taxonomy" id="56615"/>
    <lineage>
        <taxon>Eukaryota</taxon>
        <taxon>Fungi</taxon>
        <taxon>Dikarya</taxon>
        <taxon>Basidiomycota</taxon>
        <taxon>Pucciniomycotina</taxon>
        <taxon>Pucciniomycetes</taxon>
        <taxon>Pucciniales</taxon>
        <taxon>Pucciniaceae</taxon>
        <taxon>Puccinia</taxon>
    </lineage>
</organism>
<comment type="caution">
    <text evidence="1">The sequence shown here is derived from an EMBL/GenBank/DDBJ whole genome shotgun (WGS) entry which is preliminary data.</text>
</comment>
<accession>A0A5B0MXX0</accession>
<dbReference type="EMBL" id="VSWC01000131">
    <property type="protein sequence ID" value="KAA1080719.1"/>
    <property type="molecule type" value="Genomic_DNA"/>
</dbReference>
<gene>
    <name evidence="1" type="ORF">PGT21_018058</name>
</gene>
<evidence type="ECO:0000313" key="1">
    <source>
        <dbReference type="EMBL" id="KAA1080719.1"/>
    </source>
</evidence>
<dbReference type="AlphaFoldDB" id="A0A5B0MXX0"/>
<proteinExistence type="predicted"/>
<reference evidence="1 2" key="1">
    <citation type="submission" date="2019-05" db="EMBL/GenBank/DDBJ databases">
        <title>Emergence of the Ug99 lineage of the wheat stem rust pathogen through somatic hybridization.</title>
        <authorList>
            <person name="Li F."/>
            <person name="Upadhyaya N.M."/>
            <person name="Sperschneider J."/>
            <person name="Matny O."/>
            <person name="Nguyen-Phuc H."/>
            <person name="Mago R."/>
            <person name="Raley C."/>
            <person name="Miller M.E."/>
            <person name="Silverstein K.A.T."/>
            <person name="Henningsen E."/>
            <person name="Hirsch C.D."/>
            <person name="Visser B."/>
            <person name="Pretorius Z.A."/>
            <person name="Steffenson B.J."/>
            <person name="Schwessinger B."/>
            <person name="Dodds P.N."/>
            <person name="Figueroa M."/>
        </authorList>
    </citation>
    <scope>NUCLEOTIDE SEQUENCE [LARGE SCALE GENOMIC DNA]</scope>
    <source>
        <strain evidence="1">21-0</strain>
    </source>
</reference>
<dbReference type="PANTHER" id="PTHR33324:SF2">
    <property type="entry name" value="MYB_SANT-LIKE DNA-BINDING DOMAIN-CONTAINING PROTEIN"/>
    <property type="match status" value="1"/>
</dbReference>
<dbReference type="PANTHER" id="PTHR33324">
    <property type="entry name" value="EXPRESSED PROTEIN"/>
    <property type="match status" value="1"/>
</dbReference>
<dbReference type="Proteomes" id="UP000324748">
    <property type="component" value="Unassembled WGS sequence"/>
</dbReference>
<evidence type="ECO:0000313" key="2">
    <source>
        <dbReference type="Proteomes" id="UP000324748"/>
    </source>
</evidence>